<evidence type="ECO:0000256" key="2">
    <source>
        <dbReference type="ARBA" id="ARBA00023054"/>
    </source>
</evidence>
<sequence>MLHSHVYVVCPTGWKRLRKSQGEGETCGIWAGNGSYPPKNLWVLDFNQKELDKLLEDAPLPFIMQHATKISSIRKRVSALNLLLKSIQRRIDNIDRMLSTGIPNDNVPPDIVETSSPTL</sequence>
<dbReference type="InterPro" id="IPR028119">
    <property type="entry name" value="Snapin/Pallidin/Snn1"/>
</dbReference>
<dbReference type="PANTHER" id="PTHR31305">
    <property type="entry name" value="SNARE-ASSOCIATED PROTEIN SNAPIN"/>
    <property type="match status" value="1"/>
</dbReference>
<keyword evidence="4" id="KW-1185">Reference proteome</keyword>
<gene>
    <name evidence="5" type="primary">LOC103695503</name>
</gene>
<dbReference type="Proteomes" id="UP000228380">
    <property type="component" value="Chromosome 9"/>
</dbReference>
<protein>
    <recommendedName>
        <fullName evidence="3">Biogenesis of lysosome-related organelles complex 1 subunit 7</fullName>
    </recommendedName>
</protein>
<comment type="similarity">
    <text evidence="1">Belongs to the SNAPIN family.</text>
</comment>
<dbReference type="GO" id="GO:0008333">
    <property type="term" value="P:endosome to lysosome transport"/>
    <property type="evidence" value="ECO:0007669"/>
    <property type="project" value="TreeGrafter"/>
</dbReference>
<evidence type="ECO:0000313" key="4">
    <source>
        <dbReference type="Proteomes" id="UP000228380"/>
    </source>
</evidence>
<evidence type="ECO:0000256" key="1">
    <source>
        <dbReference type="ARBA" id="ARBA00006111"/>
    </source>
</evidence>
<name>A0A8B9ANV2_PHODC</name>
<reference evidence="5" key="2">
    <citation type="submission" date="2025-08" db="UniProtKB">
        <authorList>
            <consortium name="RefSeq"/>
        </authorList>
    </citation>
    <scope>IDENTIFICATION</scope>
    <source>
        <tissue evidence="5">Young leaves</tissue>
    </source>
</reference>
<keyword evidence="2" id="KW-0175">Coiled coil</keyword>
<dbReference type="GO" id="GO:0007040">
    <property type="term" value="P:lysosome organization"/>
    <property type="evidence" value="ECO:0007669"/>
    <property type="project" value="TreeGrafter"/>
</dbReference>
<organism evidence="4 5">
    <name type="scientific">Phoenix dactylifera</name>
    <name type="common">Date palm</name>
    <dbReference type="NCBI Taxonomy" id="42345"/>
    <lineage>
        <taxon>Eukaryota</taxon>
        <taxon>Viridiplantae</taxon>
        <taxon>Streptophyta</taxon>
        <taxon>Embryophyta</taxon>
        <taxon>Tracheophyta</taxon>
        <taxon>Spermatophyta</taxon>
        <taxon>Magnoliopsida</taxon>
        <taxon>Liliopsida</taxon>
        <taxon>Arecaceae</taxon>
        <taxon>Coryphoideae</taxon>
        <taxon>Phoeniceae</taxon>
        <taxon>Phoenix</taxon>
    </lineage>
</organism>
<accession>A0A8B9ANV2</accession>
<dbReference type="Pfam" id="PF14712">
    <property type="entry name" value="Snapin_Pallidin"/>
    <property type="match status" value="1"/>
</dbReference>
<dbReference type="GO" id="GO:0006886">
    <property type="term" value="P:intracellular protein transport"/>
    <property type="evidence" value="ECO:0007669"/>
    <property type="project" value="InterPro"/>
</dbReference>
<proteinExistence type="inferred from homology"/>
<dbReference type="PANTHER" id="PTHR31305:SF2">
    <property type="entry name" value="SNARE-ASSOCIATED PROTEIN SNAPIN"/>
    <property type="match status" value="1"/>
</dbReference>
<dbReference type="AlphaFoldDB" id="A0A8B9ANV2"/>
<evidence type="ECO:0000256" key="3">
    <source>
        <dbReference type="ARBA" id="ARBA00033330"/>
    </source>
</evidence>
<evidence type="ECO:0000313" key="5">
    <source>
        <dbReference type="RefSeq" id="XP_038985698.1"/>
    </source>
</evidence>
<dbReference type="InterPro" id="IPR017246">
    <property type="entry name" value="Snapin"/>
</dbReference>
<dbReference type="GO" id="GO:0031083">
    <property type="term" value="C:BLOC-1 complex"/>
    <property type="evidence" value="ECO:0007669"/>
    <property type="project" value="InterPro"/>
</dbReference>
<dbReference type="GO" id="GO:0000149">
    <property type="term" value="F:SNARE binding"/>
    <property type="evidence" value="ECO:0007669"/>
    <property type="project" value="TreeGrafter"/>
</dbReference>
<dbReference type="GO" id="GO:0032418">
    <property type="term" value="P:lysosome localization"/>
    <property type="evidence" value="ECO:0007669"/>
    <property type="project" value="TreeGrafter"/>
</dbReference>
<dbReference type="GO" id="GO:0099078">
    <property type="term" value="C:BORC complex"/>
    <property type="evidence" value="ECO:0007669"/>
    <property type="project" value="TreeGrafter"/>
</dbReference>
<reference evidence="4" key="1">
    <citation type="journal article" date="2019" name="Nat. Commun.">
        <title>Genome-wide association mapping of date palm fruit traits.</title>
        <authorList>
            <person name="Hazzouri K.M."/>
            <person name="Gros-Balthazard M."/>
            <person name="Flowers J.M."/>
            <person name="Copetti D."/>
            <person name="Lemansour A."/>
            <person name="Lebrun M."/>
            <person name="Masmoudi K."/>
            <person name="Ferrand S."/>
            <person name="Dhar M.I."/>
            <person name="Fresquez Z.A."/>
            <person name="Rosas U."/>
            <person name="Zhang J."/>
            <person name="Talag J."/>
            <person name="Lee S."/>
            <person name="Kudrna D."/>
            <person name="Powell R.F."/>
            <person name="Leitch I.J."/>
            <person name="Krueger R.R."/>
            <person name="Wing R.A."/>
            <person name="Amiri K.M.A."/>
            <person name="Purugganan M.D."/>
        </authorList>
    </citation>
    <scope>NUCLEOTIDE SEQUENCE [LARGE SCALE GENOMIC DNA]</scope>
    <source>
        <strain evidence="4">cv. Khalas</strain>
    </source>
</reference>
<dbReference type="GeneID" id="103695503"/>
<dbReference type="RefSeq" id="XP_038985698.1">
    <property type="nucleotide sequence ID" value="XM_039129770.1"/>
</dbReference>